<dbReference type="RefSeq" id="WP_113932525.1">
    <property type="nucleotide sequence ID" value="NZ_JACCEU010000004.1"/>
</dbReference>
<feature type="region of interest" description="Disordered" evidence="1">
    <location>
        <begin position="162"/>
        <end position="192"/>
    </location>
</feature>
<dbReference type="EMBL" id="QNRQ01000003">
    <property type="protein sequence ID" value="RBP40746.1"/>
    <property type="molecule type" value="Genomic_DNA"/>
</dbReference>
<dbReference type="AlphaFoldDB" id="A0A366HE07"/>
<dbReference type="OrthoDB" id="5298046at2"/>
<evidence type="ECO:0000313" key="3">
    <source>
        <dbReference type="EMBL" id="RBP40746.1"/>
    </source>
</evidence>
<proteinExistence type="predicted"/>
<feature type="region of interest" description="Disordered" evidence="1">
    <location>
        <begin position="77"/>
        <end position="128"/>
    </location>
</feature>
<dbReference type="GO" id="GO:0005886">
    <property type="term" value="C:plasma membrane"/>
    <property type="evidence" value="ECO:0007669"/>
    <property type="project" value="InterPro"/>
</dbReference>
<protein>
    <submittedName>
        <fullName evidence="3">Anti-sigma-K factor RskA</fullName>
    </submittedName>
</protein>
<dbReference type="Proteomes" id="UP000253628">
    <property type="component" value="Unassembled WGS sequence"/>
</dbReference>
<evidence type="ECO:0000256" key="1">
    <source>
        <dbReference type="SAM" id="MobiDB-lite"/>
    </source>
</evidence>
<dbReference type="Pfam" id="PF10099">
    <property type="entry name" value="RskA_C"/>
    <property type="match status" value="1"/>
</dbReference>
<feature type="domain" description="Anti-sigma K factor RskA C-terminal" evidence="2">
    <location>
        <begin position="144"/>
        <end position="291"/>
    </location>
</feature>
<feature type="compositionally biased region" description="Low complexity" evidence="1">
    <location>
        <begin position="166"/>
        <end position="192"/>
    </location>
</feature>
<feature type="compositionally biased region" description="Low complexity" evidence="1">
    <location>
        <begin position="114"/>
        <end position="128"/>
    </location>
</feature>
<gene>
    <name evidence="3" type="ORF">DFR37_10385</name>
</gene>
<dbReference type="InterPro" id="IPR018764">
    <property type="entry name" value="RskA_C"/>
</dbReference>
<evidence type="ECO:0000313" key="4">
    <source>
        <dbReference type="Proteomes" id="UP000253628"/>
    </source>
</evidence>
<keyword evidence="4" id="KW-1185">Reference proteome</keyword>
<reference evidence="3 4" key="1">
    <citation type="submission" date="2018-06" db="EMBL/GenBank/DDBJ databases">
        <title>Genomic Encyclopedia of Type Strains, Phase IV (KMG-IV): sequencing the most valuable type-strain genomes for metagenomic binning, comparative biology and taxonomic classification.</title>
        <authorList>
            <person name="Goeker M."/>
        </authorList>
    </citation>
    <scope>NUCLEOTIDE SEQUENCE [LARGE SCALE GENOMIC DNA]</scope>
    <source>
        <strain evidence="3 4">DSM 25520</strain>
    </source>
</reference>
<sequence>MSSTNNHPFLTAEYALGLLNLRETAQAHALLGSDDQAVISALKWEDRFLALADQLPPLEPPADLLLQIQTALGHDTTVPLRPSAVPPVKTASPAPAQPSLQKPLKQAPKPSRPPQATAPAKKTAAPAQSAPRAGFWSSLWLWRAIAVVLALALATAMLSPRHTSDSTTAFSAAEPEESSSMAQPPAQAPAQLAAVLQAPGQSSTPGWIATIDRLGNLILTPKVAIEVPQDSAVYLWTRQDTEAPRLVAALSPNTPATVPASATGPLPAGQIFEITQEVREATPPQAPRGPILFIGRLVALN</sequence>
<name>A0A366HE07_9BURK</name>
<accession>A0A366HE07</accession>
<evidence type="ECO:0000259" key="2">
    <source>
        <dbReference type="Pfam" id="PF10099"/>
    </source>
</evidence>
<comment type="caution">
    <text evidence="3">The sequence shown here is derived from an EMBL/GenBank/DDBJ whole genome shotgun (WGS) entry which is preliminary data.</text>
</comment>
<organism evidence="3 4">
    <name type="scientific">Eoetvoesiella caeni</name>
    <dbReference type="NCBI Taxonomy" id="645616"/>
    <lineage>
        <taxon>Bacteria</taxon>
        <taxon>Pseudomonadati</taxon>
        <taxon>Pseudomonadota</taxon>
        <taxon>Betaproteobacteria</taxon>
        <taxon>Burkholderiales</taxon>
        <taxon>Alcaligenaceae</taxon>
        <taxon>Eoetvoesiella</taxon>
    </lineage>
</organism>